<protein>
    <recommendedName>
        <fullName evidence="1">RNase H type-1 domain-containing protein</fullName>
    </recommendedName>
</protein>
<gene>
    <name evidence="2" type="ORF">DVH24_000362</name>
</gene>
<evidence type="ECO:0000313" key="3">
    <source>
        <dbReference type="Proteomes" id="UP000290289"/>
    </source>
</evidence>
<dbReference type="Pfam" id="PF13456">
    <property type="entry name" value="RVT_3"/>
    <property type="match status" value="1"/>
</dbReference>
<dbReference type="GO" id="GO:0004523">
    <property type="term" value="F:RNA-DNA hybrid ribonuclease activity"/>
    <property type="evidence" value="ECO:0007669"/>
    <property type="project" value="InterPro"/>
</dbReference>
<evidence type="ECO:0000259" key="1">
    <source>
        <dbReference type="Pfam" id="PF13456"/>
    </source>
</evidence>
<dbReference type="Proteomes" id="UP000290289">
    <property type="component" value="Chromosome 9"/>
</dbReference>
<dbReference type="AlphaFoldDB" id="A0A498J4H1"/>
<proteinExistence type="predicted"/>
<feature type="domain" description="RNase H type-1" evidence="1">
    <location>
        <begin position="62"/>
        <end position="100"/>
    </location>
</feature>
<name>A0A498J4H1_MALDO</name>
<dbReference type="InterPro" id="IPR002156">
    <property type="entry name" value="RNaseH_domain"/>
</dbReference>
<sequence>MLLPTLLLGRCISTHTSIHWRPPPENNIKLSFHDSVMSYSQSSCAFVIRDCKIGAANILIAGQALLDGLNAALSLGVSSLEVEGDSKINLIDAINGTWSTPLVSHYFGVHVQYSKDLQL</sequence>
<organism evidence="2 3">
    <name type="scientific">Malus domestica</name>
    <name type="common">Apple</name>
    <name type="synonym">Pyrus malus</name>
    <dbReference type="NCBI Taxonomy" id="3750"/>
    <lineage>
        <taxon>Eukaryota</taxon>
        <taxon>Viridiplantae</taxon>
        <taxon>Streptophyta</taxon>
        <taxon>Embryophyta</taxon>
        <taxon>Tracheophyta</taxon>
        <taxon>Spermatophyta</taxon>
        <taxon>Magnoliopsida</taxon>
        <taxon>eudicotyledons</taxon>
        <taxon>Gunneridae</taxon>
        <taxon>Pentapetalae</taxon>
        <taxon>rosids</taxon>
        <taxon>fabids</taxon>
        <taxon>Rosales</taxon>
        <taxon>Rosaceae</taxon>
        <taxon>Amygdaloideae</taxon>
        <taxon>Maleae</taxon>
        <taxon>Malus</taxon>
    </lineage>
</organism>
<accession>A0A498J4H1</accession>
<keyword evidence="3" id="KW-1185">Reference proteome</keyword>
<reference evidence="2 3" key="1">
    <citation type="submission" date="2018-10" db="EMBL/GenBank/DDBJ databases">
        <title>A high-quality apple genome assembly.</title>
        <authorList>
            <person name="Hu J."/>
        </authorList>
    </citation>
    <scope>NUCLEOTIDE SEQUENCE [LARGE SCALE GENOMIC DNA]</scope>
    <source>
        <strain evidence="3">cv. HFTH1</strain>
        <tissue evidence="2">Young leaf</tissue>
    </source>
</reference>
<evidence type="ECO:0000313" key="2">
    <source>
        <dbReference type="EMBL" id="RXH88763.1"/>
    </source>
</evidence>
<dbReference type="GO" id="GO:0003676">
    <property type="term" value="F:nucleic acid binding"/>
    <property type="evidence" value="ECO:0007669"/>
    <property type="project" value="InterPro"/>
</dbReference>
<dbReference type="EMBL" id="RDQH01000335">
    <property type="protein sequence ID" value="RXH88763.1"/>
    <property type="molecule type" value="Genomic_DNA"/>
</dbReference>
<comment type="caution">
    <text evidence="2">The sequence shown here is derived from an EMBL/GenBank/DDBJ whole genome shotgun (WGS) entry which is preliminary data.</text>
</comment>